<dbReference type="EMBL" id="JAJJMA010222590">
    <property type="protein sequence ID" value="MCL7041318.1"/>
    <property type="molecule type" value="Genomic_DNA"/>
</dbReference>
<feature type="domain" description="No apical meristem-associated C-terminal" evidence="3">
    <location>
        <begin position="15"/>
        <end position="189"/>
    </location>
</feature>
<proteinExistence type="predicted"/>
<dbReference type="Pfam" id="PF14303">
    <property type="entry name" value="NAM-associated"/>
    <property type="match status" value="1"/>
</dbReference>
<reference evidence="4" key="1">
    <citation type="submission" date="2022-03" db="EMBL/GenBank/DDBJ databases">
        <title>A functionally conserved STORR gene fusion in Papaver species that diverged 16.8 million years ago.</title>
        <authorList>
            <person name="Catania T."/>
        </authorList>
    </citation>
    <scope>NUCLEOTIDE SEQUENCE</scope>
    <source>
        <strain evidence="4">S-191538</strain>
    </source>
</reference>
<keyword evidence="1" id="KW-0175">Coiled coil</keyword>
<accession>A0AA41VHM9</accession>
<name>A0AA41VHM9_PAPNU</name>
<sequence length="210" mass="24459">KLQASKMFKSEMRTSFKFEHCWEIMRSNAKWCTQQLTKPGPSKKEKPADGIVLDTKGKQGSAEEKQENQGDNGVERPEEGRKKCKENAKKALDQKRVIGFLSSFQSTLEKQNAFNQEELELKKEKERKEFELMQEDLALKRKAHESREETRKKKAMLEERRDDERILAINVETQTPALREYYELLQKRILKKWKEDATSGNDSENSSGTG</sequence>
<evidence type="ECO:0000256" key="2">
    <source>
        <dbReference type="SAM" id="MobiDB-lite"/>
    </source>
</evidence>
<feature type="non-terminal residue" evidence="4">
    <location>
        <position position="1"/>
    </location>
</feature>
<evidence type="ECO:0000313" key="5">
    <source>
        <dbReference type="Proteomes" id="UP001177140"/>
    </source>
</evidence>
<dbReference type="InterPro" id="IPR029466">
    <property type="entry name" value="NAM-associated_C"/>
</dbReference>
<gene>
    <name evidence="4" type="ORF">MKW94_030895</name>
</gene>
<evidence type="ECO:0000313" key="4">
    <source>
        <dbReference type="EMBL" id="MCL7041318.1"/>
    </source>
</evidence>
<keyword evidence="5" id="KW-1185">Reference proteome</keyword>
<protein>
    <recommendedName>
        <fullName evidence="3">No apical meristem-associated C-terminal domain-containing protein</fullName>
    </recommendedName>
</protein>
<feature type="compositionally biased region" description="Basic and acidic residues" evidence="2">
    <location>
        <begin position="55"/>
        <end position="88"/>
    </location>
</feature>
<dbReference type="Proteomes" id="UP001177140">
    <property type="component" value="Unassembled WGS sequence"/>
</dbReference>
<evidence type="ECO:0000256" key="1">
    <source>
        <dbReference type="SAM" id="Coils"/>
    </source>
</evidence>
<dbReference type="AlphaFoldDB" id="A0AA41VHM9"/>
<feature type="region of interest" description="Disordered" evidence="2">
    <location>
        <begin position="35"/>
        <end position="88"/>
    </location>
</feature>
<comment type="caution">
    <text evidence="4">The sequence shown here is derived from an EMBL/GenBank/DDBJ whole genome shotgun (WGS) entry which is preliminary data.</text>
</comment>
<organism evidence="4 5">
    <name type="scientific">Papaver nudicaule</name>
    <name type="common">Iceland poppy</name>
    <dbReference type="NCBI Taxonomy" id="74823"/>
    <lineage>
        <taxon>Eukaryota</taxon>
        <taxon>Viridiplantae</taxon>
        <taxon>Streptophyta</taxon>
        <taxon>Embryophyta</taxon>
        <taxon>Tracheophyta</taxon>
        <taxon>Spermatophyta</taxon>
        <taxon>Magnoliopsida</taxon>
        <taxon>Ranunculales</taxon>
        <taxon>Papaveraceae</taxon>
        <taxon>Papaveroideae</taxon>
        <taxon>Papaver</taxon>
    </lineage>
</organism>
<evidence type="ECO:0000259" key="3">
    <source>
        <dbReference type="Pfam" id="PF14303"/>
    </source>
</evidence>
<feature type="coiled-coil region" evidence="1">
    <location>
        <begin position="116"/>
        <end position="167"/>
    </location>
</feature>